<evidence type="ECO:0000313" key="3">
    <source>
        <dbReference type="Proteomes" id="UP000236655"/>
    </source>
</evidence>
<accession>A0A2I7N7W0</accession>
<keyword evidence="3" id="KW-1185">Reference proteome</keyword>
<dbReference type="Proteomes" id="UP000236655">
    <property type="component" value="Chromosome"/>
</dbReference>
<dbReference type="RefSeq" id="WP_102951836.1">
    <property type="nucleotide sequence ID" value="NZ_CP024847.1"/>
</dbReference>
<keyword evidence="1" id="KW-0812">Transmembrane</keyword>
<reference evidence="3" key="1">
    <citation type="submission" date="2017-11" db="EMBL/GenBank/DDBJ databases">
        <authorList>
            <person name="Chan K.G."/>
            <person name="Lee L.S."/>
        </authorList>
    </citation>
    <scope>NUCLEOTIDE SEQUENCE [LARGE SCALE GENOMIC DNA]</scope>
    <source>
        <strain evidence="3">DSM 100970</strain>
    </source>
</reference>
<evidence type="ECO:0000256" key="1">
    <source>
        <dbReference type="SAM" id="Phobius"/>
    </source>
</evidence>
<feature type="transmembrane region" description="Helical" evidence="1">
    <location>
        <begin position="12"/>
        <end position="36"/>
    </location>
</feature>
<name>A0A2I7N7W0_9NEIS</name>
<dbReference type="EMBL" id="CP024847">
    <property type="protein sequence ID" value="AUR52547.1"/>
    <property type="molecule type" value="Genomic_DNA"/>
</dbReference>
<gene>
    <name evidence="2" type="ORF">CUN60_09630</name>
</gene>
<keyword evidence="1" id="KW-1133">Transmembrane helix</keyword>
<dbReference type="KEGG" id="nba:CUN60_09630"/>
<evidence type="ECO:0000313" key="2">
    <source>
        <dbReference type="EMBL" id="AUR52547.1"/>
    </source>
</evidence>
<keyword evidence="1" id="KW-0472">Membrane</keyword>
<dbReference type="AlphaFoldDB" id="A0A2I7N7W0"/>
<proteinExistence type="predicted"/>
<sequence length="77" mass="8688">MKNNYPQKIEPIGIRQTAIALLVILVCALLIGVLIYNRKKHKTPVYLKPVIPKVIKAKTASDPDRMESTTFVFPLVK</sequence>
<protein>
    <submittedName>
        <fullName evidence="2">Uncharacterized protein</fullName>
    </submittedName>
</protein>
<organism evidence="2 3">
    <name type="scientific">Aquella oligotrophica</name>
    <dbReference type="NCBI Taxonomy" id="2067065"/>
    <lineage>
        <taxon>Bacteria</taxon>
        <taxon>Pseudomonadati</taxon>
        <taxon>Pseudomonadota</taxon>
        <taxon>Betaproteobacteria</taxon>
        <taxon>Neisseriales</taxon>
        <taxon>Neisseriaceae</taxon>
        <taxon>Aquella</taxon>
    </lineage>
</organism>